<sequence length="436" mass="49067">MYKKILYLFLFFALTTISFSCQVDGREETDPKVEDPKEEVEPEKITVNENKTFVHPGLLHTQADFDRIKSKVDAGKSPWKEGWEVLISNSHASLSYTPNPVEKLVRGGNSREEPDPDNYSRAMNDVAAAYQCAVRWKVTGDNAYADKAVEILNAWAATCKRISGNSNTALAAGIYGYQFANAAEIMRDYEGWEEVDFDAFKQWLLDVFYPVSHAFLETHWGTCDSHYWANWDLANIANVMSIGVLCDRVDIYKYAIDYLMEGVGNGNLQNAINFIHPKSSNDDMDLGQLQEMGRDQGHTLLVVGLLGVVCQSAYNQGEDLYAYDDNRVLKAAEYAAKYNFANLDVPFSEYTRRYKDPWSKCGGVETHTQVSAHGKGGKRPIWERLYNHYVVKKGIKARYVTMAARFHRVEGGGGDYGPNSGGFDNLGFGTLLYTIE</sequence>
<reference evidence="5 6" key="1">
    <citation type="submission" date="2024-09" db="EMBL/GenBank/DDBJ databases">
        <authorList>
            <person name="Sun Q."/>
            <person name="Mori K."/>
        </authorList>
    </citation>
    <scope>NUCLEOTIDE SEQUENCE [LARGE SCALE GENOMIC DNA]</scope>
    <source>
        <strain evidence="5 6">CECT 7682</strain>
    </source>
</reference>
<evidence type="ECO:0000259" key="4">
    <source>
        <dbReference type="Pfam" id="PF05426"/>
    </source>
</evidence>
<feature type="chain" id="PRO_5046790479" evidence="3">
    <location>
        <begin position="21"/>
        <end position="436"/>
    </location>
</feature>
<protein>
    <submittedName>
        <fullName evidence="5">Alginate lyase family protein</fullName>
    </submittedName>
</protein>
<evidence type="ECO:0000256" key="2">
    <source>
        <dbReference type="ARBA" id="ARBA00023239"/>
    </source>
</evidence>
<keyword evidence="2 5" id="KW-0456">Lyase</keyword>
<dbReference type="GO" id="GO:0016829">
    <property type="term" value="F:lyase activity"/>
    <property type="evidence" value="ECO:0007669"/>
    <property type="project" value="UniProtKB-KW"/>
</dbReference>
<keyword evidence="1 3" id="KW-0732">Signal</keyword>
<dbReference type="SUPFAM" id="SSF48230">
    <property type="entry name" value="Chondroitin AC/alginate lyase"/>
    <property type="match status" value="1"/>
</dbReference>
<proteinExistence type="predicted"/>
<dbReference type="Pfam" id="PF05426">
    <property type="entry name" value="Alginate_lyase"/>
    <property type="match status" value="1"/>
</dbReference>
<evidence type="ECO:0000313" key="6">
    <source>
        <dbReference type="Proteomes" id="UP001589654"/>
    </source>
</evidence>
<name>A0ABV5J9D3_9BACT</name>
<evidence type="ECO:0000256" key="3">
    <source>
        <dbReference type="SAM" id="SignalP"/>
    </source>
</evidence>
<dbReference type="InterPro" id="IPR008397">
    <property type="entry name" value="Alginate_lyase_dom"/>
</dbReference>
<comment type="caution">
    <text evidence="5">The sequence shown here is derived from an EMBL/GenBank/DDBJ whole genome shotgun (WGS) entry which is preliminary data.</text>
</comment>
<keyword evidence="6" id="KW-1185">Reference proteome</keyword>
<dbReference type="Proteomes" id="UP001589654">
    <property type="component" value="Unassembled WGS sequence"/>
</dbReference>
<gene>
    <name evidence="5" type="ORF">ACFFUR_16650</name>
</gene>
<dbReference type="InterPro" id="IPR008929">
    <property type="entry name" value="Chondroitin_lyas"/>
</dbReference>
<feature type="domain" description="Alginate lyase" evidence="4">
    <location>
        <begin position="103"/>
        <end position="338"/>
    </location>
</feature>
<dbReference type="Gene3D" id="1.50.10.100">
    <property type="entry name" value="Chondroitin AC/alginate lyase"/>
    <property type="match status" value="1"/>
</dbReference>
<organism evidence="5 6">
    <name type="scientific">Echinicola jeungdonensis</name>
    <dbReference type="NCBI Taxonomy" id="709343"/>
    <lineage>
        <taxon>Bacteria</taxon>
        <taxon>Pseudomonadati</taxon>
        <taxon>Bacteroidota</taxon>
        <taxon>Cytophagia</taxon>
        <taxon>Cytophagales</taxon>
        <taxon>Cyclobacteriaceae</taxon>
        <taxon>Echinicola</taxon>
    </lineage>
</organism>
<dbReference type="PROSITE" id="PS51257">
    <property type="entry name" value="PROKAR_LIPOPROTEIN"/>
    <property type="match status" value="1"/>
</dbReference>
<evidence type="ECO:0000313" key="5">
    <source>
        <dbReference type="EMBL" id="MFB9213448.1"/>
    </source>
</evidence>
<feature type="signal peptide" evidence="3">
    <location>
        <begin position="1"/>
        <end position="20"/>
    </location>
</feature>
<accession>A0ABV5J9D3</accession>
<evidence type="ECO:0000256" key="1">
    <source>
        <dbReference type="ARBA" id="ARBA00022729"/>
    </source>
</evidence>
<dbReference type="EMBL" id="JBHMEW010000068">
    <property type="protein sequence ID" value="MFB9213448.1"/>
    <property type="molecule type" value="Genomic_DNA"/>
</dbReference>
<dbReference type="RefSeq" id="WP_290249021.1">
    <property type="nucleotide sequence ID" value="NZ_JAUFQT010000002.1"/>
</dbReference>